<protein>
    <submittedName>
        <fullName evidence="6">Putative Ferredoxin-NADP(+) reductase</fullName>
        <ecNumber evidence="6">1.18.1.2</ecNumber>
    </submittedName>
</protein>
<dbReference type="RefSeq" id="WP_062486607.1">
    <property type="nucleotide sequence ID" value="NZ_LN885086.1"/>
</dbReference>
<dbReference type="STRING" id="1715989.NITINOP_2791"/>
<dbReference type="InterPro" id="IPR051793">
    <property type="entry name" value="NADH:flavin_oxidoreductase"/>
</dbReference>
<comment type="cofactor">
    <cofactor evidence="1">
        <name>FMN</name>
        <dbReference type="ChEBI" id="CHEBI:58210"/>
    </cofactor>
</comment>
<evidence type="ECO:0000256" key="4">
    <source>
        <dbReference type="ARBA" id="ARBA00023002"/>
    </source>
</evidence>
<keyword evidence="3" id="KW-0288">FMN</keyword>
<dbReference type="EC" id="1.18.1.2" evidence="6"/>
<accession>A0A0S4KTH1</accession>
<name>A0A0S4KTH1_9BACT</name>
<dbReference type="Gene3D" id="3.50.50.60">
    <property type="entry name" value="FAD/NAD(P)-binding domain"/>
    <property type="match status" value="1"/>
</dbReference>
<organism evidence="6 7">
    <name type="scientific">Candidatus Nitrospira inopinata</name>
    <dbReference type="NCBI Taxonomy" id="1715989"/>
    <lineage>
        <taxon>Bacteria</taxon>
        <taxon>Pseudomonadati</taxon>
        <taxon>Nitrospirota</taxon>
        <taxon>Nitrospiria</taxon>
        <taxon>Nitrospirales</taxon>
        <taxon>Nitrospiraceae</taxon>
        <taxon>Nitrospira</taxon>
    </lineage>
</organism>
<dbReference type="Proteomes" id="UP000066284">
    <property type="component" value="Chromosome 1"/>
</dbReference>
<feature type="domain" description="FAD/NAD(P)-binding" evidence="5">
    <location>
        <begin position="9"/>
        <end position="197"/>
    </location>
</feature>
<evidence type="ECO:0000259" key="5">
    <source>
        <dbReference type="Pfam" id="PF07992"/>
    </source>
</evidence>
<gene>
    <name evidence="6" type="ORF">NITINOP_2791</name>
</gene>
<evidence type="ECO:0000313" key="6">
    <source>
        <dbReference type="EMBL" id="CUQ67763.1"/>
    </source>
</evidence>
<reference evidence="7" key="1">
    <citation type="submission" date="2015-09" db="EMBL/GenBank/DDBJ databases">
        <authorList>
            <person name="Daims H."/>
        </authorList>
    </citation>
    <scope>NUCLEOTIDE SEQUENCE [LARGE SCALE GENOMIC DNA]</scope>
</reference>
<dbReference type="EMBL" id="LN885086">
    <property type="protein sequence ID" value="CUQ67763.1"/>
    <property type="molecule type" value="Genomic_DNA"/>
</dbReference>
<dbReference type="PANTHER" id="PTHR42917:SF2">
    <property type="entry name" value="2,4-DIENOYL-COA REDUCTASE [(2E)-ENOYL-COA-PRODUCING]"/>
    <property type="match status" value="1"/>
</dbReference>
<keyword evidence="4 6" id="KW-0560">Oxidoreductase</keyword>
<evidence type="ECO:0000256" key="3">
    <source>
        <dbReference type="ARBA" id="ARBA00022643"/>
    </source>
</evidence>
<dbReference type="Pfam" id="PF07992">
    <property type="entry name" value="Pyr_redox_2"/>
    <property type="match status" value="1"/>
</dbReference>
<dbReference type="AlphaFoldDB" id="A0A0S4KTH1"/>
<dbReference type="PRINTS" id="PR00419">
    <property type="entry name" value="ADXRDTASE"/>
</dbReference>
<dbReference type="Gene3D" id="3.40.50.720">
    <property type="entry name" value="NAD(P)-binding Rossmann-like Domain"/>
    <property type="match status" value="1"/>
</dbReference>
<dbReference type="GO" id="GO:0004324">
    <property type="term" value="F:ferredoxin-NADP+ reductase activity"/>
    <property type="evidence" value="ECO:0007669"/>
    <property type="project" value="UniProtKB-EC"/>
</dbReference>
<evidence type="ECO:0000256" key="1">
    <source>
        <dbReference type="ARBA" id="ARBA00001917"/>
    </source>
</evidence>
<evidence type="ECO:0000256" key="2">
    <source>
        <dbReference type="ARBA" id="ARBA00022630"/>
    </source>
</evidence>
<keyword evidence="7" id="KW-1185">Reference proteome</keyword>
<sequence>MSGKQSHVVIVVGAGPAGMAVTSTLAKAGHEVIVLNRDIKFGGLAEYGIFPAKLKLRGGLKKQYWELLEQPNVHYFGNVSVGNGRDLTVEDVRGLGASAVVFTVGAQGTKAIGVEGDSARGVYHAKDVVYHFNRLPGFGDRPFEMGNHVAVIGAGDVMVDIAHWLIRYKKIERVTAIVRRGPVERKYNPKEIRAVCSNMDLEGIHQEFDRIRDRMAAVGQNADEALKGLVDEFTKCEPKVSDTKMGFRFLASPKRILVDGNNRVRGLEIEDNKLEPKGDDTVAVGLKRYYEFPCDAVIFAVGDKVDETLGLPYKGGTFVTNPNKTGNEPDDALFQAYDESAGKVVDGVFLAGWARKASEGLVGVAKRDGDWCAEVVERYLAAKVPGETVSLVLEKLHRILKERKSRPVTVQGLRALEAAERAHQGTSDCIGEFKYASNQEMLQVIERGLA</sequence>
<dbReference type="InterPro" id="IPR023753">
    <property type="entry name" value="FAD/NAD-binding_dom"/>
</dbReference>
<dbReference type="InterPro" id="IPR036188">
    <property type="entry name" value="FAD/NAD-bd_sf"/>
</dbReference>
<proteinExistence type="predicted"/>
<dbReference type="SUPFAM" id="SSF51971">
    <property type="entry name" value="Nucleotide-binding domain"/>
    <property type="match status" value="1"/>
</dbReference>
<dbReference type="PANTHER" id="PTHR42917">
    <property type="entry name" value="2,4-DIENOYL-COA REDUCTASE"/>
    <property type="match status" value="1"/>
</dbReference>
<evidence type="ECO:0000313" key="7">
    <source>
        <dbReference type="Proteomes" id="UP000066284"/>
    </source>
</evidence>
<keyword evidence="2" id="KW-0285">Flavoprotein</keyword>
<dbReference type="KEGG" id="nio:NITINOP_2791"/>
<dbReference type="OrthoDB" id="9803192at2"/>